<accession>A0ABQ7JI54</accession>
<organism evidence="1 2">
    <name type="scientific">Linnemannia gamsii</name>
    <dbReference type="NCBI Taxonomy" id="64522"/>
    <lineage>
        <taxon>Eukaryota</taxon>
        <taxon>Fungi</taxon>
        <taxon>Fungi incertae sedis</taxon>
        <taxon>Mucoromycota</taxon>
        <taxon>Mortierellomycotina</taxon>
        <taxon>Mortierellomycetes</taxon>
        <taxon>Mortierellales</taxon>
        <taxon>Mortierellaceae</taxon>
        <taxon>Linnemannia</taxon>
    </lineage>
</organism>
<feature type="non-terminal residue" evidence="1">
    <location>
        <position position="90"/>
    </location>
</feature>
<gene>
    <name evidence="1" type="ORF">BGZ96_004446</name>
</gene>
<proteinExistence type="predicted"/>
<keyword evidence="2" id="KW-1185">Reference proteome</keyword>
<protein>
    <submittedName>
        <fullName evidence="1">Uncharacterized protein</fullName>
    </submittedName>
</protein>
<name>A0ABQ7JI54_9FUNG</name>
<dbReference type="Proteomes" id="UP001194696">
    <property type="component" value="Unassembled WGS sequence"/>
</dbReference>
<dbReference type="EMBL" id="JAAAIM010002079">
    <property type="protein sequence ID" value="KAG0274171.1"/>
    <property type="molecule type" value="Genomic_DNA"/>
</dbReference>
<reference evidence="1 2" key="1">
    <citation type="journal article" date="2020" name="Fungal Divers.">
        <title>Resolving the Mortierellaceae phylogeny through synthesis of multi-gene phylogenetics and phylogenomics.</title>
        <authorList>
            <person name="Vandepol N."/>
            <person name="Liber J."/>
            <person name="Desiro A."/>
            <person name="Na H."/>
            <person name="Kennedy M."/>
            <person name="Barry K."/>
            <person name="Grigoriev I.V."/>
            <person name="Miller A.N."/>
            <person name="O'Donnell K."/>
            <person name="Stajich J.E."/>
            <person name="Bonito G."/>
        </authorList>
    </citation>
    <scope>NUCLEOTIDE SEQUENCE [LARGE SCALE GENOMIC DNA]</scope>
    <source>
        <strain evidence="1 2">AD045</strain>
    </source>
</reference>
<sequence>MLMRVCAKLAITGRWLQRFLLYNDNSALCGVLAANSTPYPVAAGPVTLNVCRNIKPKMAPNIGLKWQYIITNGDGGLLVTQATGDLVTAV</sequence>
<comment type="caution">
    <text evidence="1">The sequence shown here is derived from an EMBL/GenBank/DDBJ whole genome shotgun (WGS) entry which is preliminary data.</text>
</comment>
<evidence type="ECO:0000313" key="1">
    <source>
        <dbReference type="EMBL" id="KAG0274171.1"/>
    </source>
</evidence>
<evidence type="ECO:0000313" key="2">
    <source>
        <dbReference type="Proteomes" id="UP001194696"/>
    </source>
</evidence>